<dbReference type="EMBL" id="VTUU01000008">
    <property type="protein sequence ID" value="KAA1171955.1"/>
    <property type="molecule type" value="Genomic_DNA"/>
</dbReference>
<evidence type="ECO:0000313" key="2">
    <source>
        <dbReference type="EMBL" id="KAA1171955.1"/>
    </source>
</evidence>
<sequence length="270" mass="30069">MVAAEAMPLSWPERYSQLLVESGLDFTEVLEESVQSPNLEQPALFSLSQCLAKPELLRSQLRKDYPDTEDPRQLRAALSVVHQDLALSVISPLVIRLFLRGEAPLPDPGRIFLAAAGEPSATSRWFHASHGDMIGVEAFISRIAAIVNDWYPVFRQDLGVSPGAYWSSVGLALGAPFAAVWNRANPEDLCTLASEWLERFRCEANRYVNWIPSEFNGDTCALPQRKGCCLKYLRPGGGYCGTCGIYRKERLSALRQSSRCQPPGQWQPQE</sequence>
<dbReference type="RefSeq" id="WP_149601093.1">
    <property type="nucleotide sequence ID" value="NZ_VTUU01000008.1"/>
</dbReference>
<dbReference type="AlphaFoldDB" id="A0A5B0VCR9"/>
<keyword evidence="3" id="KW-1185">Reference proteome</keyword>
<reference evidence="2 3" key="1">
    <citation type="submission" date="2019-08" db="EMBL/GenBank/DDBJ databases">
        <title>Marinobacter ZYF650 sp. nov., a marine bacterium isolated from seawater of the Mariana trench.</title>
        <authorList>
            <person name="Ahmad W."/>
        </authorList>
    </citation>
    <scope>NUCLEOTIDE SEQUENCE [LARGE SCALE GENOMIC DNA]</scope>
    <source>
        <strain evidence="2 3">ZYF650</strain>
    </source>
</reference>
<protein>
    <submittedName>
        <fullName evidence="2">(2Fe-2S)-binding protein</fullName>
    </submittedName>
</protein>
<accession>A0A5B0VCR9</accession>
<name>A0A5B0VCR9_9GAMM</name>
<gene>
    <name evidence="2" type="ORF">FWJ25_15085</name>
</gene>
<proteinExistence type="predicted"/>
<organism evidence="2 3">
    <name type="scientific">Marinobacter salinexigens</name>
    <dbReference type="NCBI Taxonomy" id="2919747"/>
    <lineage>
        <taxon>Bacteria</taxon>
        <taxon>Pseudomonadati</taxon>
        <taxon>Pseudomonadota</taxon>
        <taxon>Gammaproteobacteria</taxon>
        <taxon>Pseudomonadales</taxon>
        <taxon>Marinobacteraceae</taxon>
        <taxon>Marinobacter</taxon>
    </lineage>
</organism>
<evidence type="ECO:0000259" key="1">
    <source>
        <dbReference type="Pfam" id="PF11575"/>
    </source>
</evidence>
<evidence type="ECO:0000313" key="3">
    <source>
        <dbReference type="Proteomes" id="UP000323161"/>
    </source>
</evidence>
<comment type="caution">
    <text evidence="2">The sequence shown here is derived from an EMBL/GenBank/DDBJ whole genome shotgun (WGS) entry which is preliminary data.</text>
</comment>
<feature type="domain" description="Ferric siderophore reductase C-terminal" evidence="1">
    <location>
        <begin position="225"/>
        <end position="243"/>
    </location>
</feature>
<dbReference type="InterPro" id="IPR024726">
    <property type="entry name" value="FhuF_C"/>
</dbReference>
<dbReference type="GO" id="GO:0051537">
    <property type="term" value="F:2 iron, 2 sulfur cluster binding"/>
    <property type="evidence" value="ECO:0007669"/>
    <property type="project" value="InterPro"/>
</dbReference>
<dbReference type="Pfam" id="PF11575">
    <property type="entry name" value="FhuF_C"/>
    <property type="match status" value="1"/>
</dbReference>
<dbReference type="Proteomes" id="UP000323161">
    <property type="component" value="Unassembled WGS sequence"/>
</dbReference>